<dbReference type="InterPro" id="IPR050808">
    <property type="entry name" value="Phage_Integrase"/>
</dbReference>
<dbReference type="PROSITE" id="PS51898">
    <property type="entry name" value="TYR_RECOMBINASE"/>
    <property type="match status" value="1"/>
</dbReference>
<evidence type="ECO:0000256" key="2">
    <source>
        <dbReference type="ARBA" id="ARBA00022908"/>
    </source>
</evidence>
<name>A0A3V9C635_SALER</name>
<dbReference type="GO" id="GO:0006310">
    <property type="term" value="P:DNA recombination"/>
    <property type="evidence" value="ECO:0007669"/>
    <property type="project" value="UniProtKB-KW"/>
</dbReference>
<dbReference type="GO" id="GO:0003677">
    <property type="term" value="F:DNA binding"/>
    <property type="evidence" value="ECO:0007669"/>
    <property type="project" value="UniProtKB-UniRule"/>
</dbReference>
<dbReference type="InterPro" id="IPR044068">
    <property type="entry name" value="CB"/>
</dbReference>
<evidence type="ECO:0000256" key="4">
    <source>
        <dbReference type="ARBA" id="ARBA00023172"/>
    </source>
</evidence>
<gene>
    <name evidence="9" type="ORF">A7E06_23195</name>
    <name evidence="8" type="ORF">NL99_13595</name>
</gene>
<dbReference type="CDD" id="cd00801">
    <property type="entry name" value="INT_P4_C"/>
    <property type="match status" value="1"/>
</dbReference>
<evidence type="ECO:0000256" key="3">
    <source>
        <dbReference type="ARBA" id="ARBA00023125"/>
    </source>
</evidence>
<evidence type="ECO:0000313" key="9">
    <source>
        <dbReference type="EMBL" id="MIV46326.1"/>
    </source>
</evidence>
<dbReference type="Proteomes" id="UP000839834">
    <property type="component" value="Unassembled WGS sequence"/>
</dbReference>
<dbReference type="EMBL" id="AAACVH010000019">
    <property type="protein sequence ID" value="EAA8666017.1"/>
    <property type="molecule type" value="Genomic_DNA"/>
</dbReference>
<keyword evidence="4" id="KW-0233">DNA recombination</keyword>
<evidence type="ECO:0000259" key="6">
    <source>
        <dbReference type="PROSITE" id="PS51898"/>
    </source>
</evidence>
<feature type="domain" description="Core-binding (CB)" evidence="7">
    <location>
        <begin position="98"/>
        <end position="179"/>
    </location>
</feature>
<dbReference type="SUPFAM" id="SSF56349">
    <property type="entry name" value="DNA breaking-rejoining enzymes"/>
    <property type="match status" value="1"/>
</dbReference>
<dbReference type="InterPro" id="IPR013762">
    <property type="entry name" value="Integrase-like_cat_sf"/>
</dbReference>
<evidence type="ECO:0000259" key="7">
    <source>
        <dbReference type="PROSITE" id="PS51900"/>
    </source>
</evidence>
<dbReference type="InterPro" id="IPR010998">
    <property type="entry name" value="Integrase_recombinase_N"/>
</dbReference>
<evidence type="ECO:0000256" key="5">
    <source>
        <dbReference type="PROSITE-ProRule" id="PRU01248"/>
    </source>
</evidence>
<accession>A0A3V9C635</accession>
<comment type="similarity">
    <text evidence="1">Belongs to the 'phage' integrase family.</text>
</comment>
<dbReference type="InterPro" id="IPR011010">
    <property type="entry name" value="DNA_brk_join_enz"/>
</dbReference>
<dbReference type="Gene3D" id="1.10.443.10">
    <property type="entry name" value="Intergrase catalytic core"/>
    <property type="match status" value="1"/>
</dbReference>
<dbReference type="Pfam" id="PF00589">
    <property type="entry name" value="Phage_integrase"/>
    <property type="match status" value="1"/>
</dbReference>
<dbReference type="InterPro" id="IPR002104">
    <property type="entry name" value="Integrase_catalytic"/>
</dbReference>
<feature type="domain" description="Tyr recombinase" evidence="6">
    <location>
        <begin position="202"/>
        <end position="381"/>
    </location>
</feature>
<evidence type="ECO:0000313" key="8">
    <source>
        <dbReference type="EMBL" id="EAA8666017.1"/>
    </source>
</evidence>
<dbReference type="Pfam" id="PF22022">
    <property type="entry name" value="Phage_int_M"/>
    <property type="match status" value="1"/>
</dbReference>
<evidence type="ECO:0000256" key="1">
    <source>
        <dbReference type="ARBA" id="ARBA00008857"/>
    </source>
</evidence>
<dbReference type="Gene3D" id="3.30.160.390">
    <property type="entry name" value="Integrase, DNA-binding domain"/>
    <property type="match status" value="1"/>
</dbReference>
<dbReference type="InterPro" id="IPR038488">
    <property type="entry name" value="Integrase_DNA-bd_sf"/>
</dbReference>
<dbReference type="EMBL" id="RSUV01000022">
    <property type="protein sequence ID" value="MIV46326.1"/>
    <property type="molecule type" value="Genomic_DNA"/>
</dbReference>
<reference evidence="9" key="1">
    <citation type="submission" date="2018-07" db="EMBL/GenBank/DDBJ databases">
        <authorList>
            <consortium name="GenomeTrakr network: Whole genome sequencing for foodborne pathogen traceback"/>
        </authorList>
    </citation>
    <scope>NUCLEOTIDE SEQUENCE [LARGE SCALE GENOMIC DNA]</scope>
    <source>
        <strain evidence="9">CFSAN048114</strain>
        <strain evidence="8">FLUFL-367</strain>
    </source>
</reference>
<dbReference type="PANTHER" id="PTHR30629:SF2">
    <property type="entry name" value="PROPHAGE INTEGRASE INTS-RELATED"/>
    <property type="match status" value="1"/>
</dbReference>
<comment type="caution">
    <text evidence="9">The sequence shown here is derived from an EMBL/GenBank/DDBJ whole genome shotgun (WGS) entry which is preliminary data.</text>
</comment>
<dbReference type="GO" id="GO:0015074">
    <property type="term" value="P:DNA integration"/>
    <property type="evidence" value="ECO:0007669"/>
    <property type="project" value="UniProtKB-KW"/>
</dbReference>
<dbReference type="PROSITE" id="PS51900">
    <property type="entry name" value="CB"/>
    <property type="match status" value="1"/>
</dbReference>
<protein>
    <submittedName>
        <fullName evidence="9">DUF4102 domain-containing protein</fullName>
    </submittedName>
</protein>
<keyword evidence="3 5" id="KW-0238">DNA-binding</keyword>
<sequence length="398" mass="46397">MPLTARQAEHAKPKEKEYKLTDSQGLYLLVKPSGAKYWRYKYHFAGKEKKLAVGVYPDVSLAQARLRRDEARKLLAENKDPSQEKQNQKRIHRTEQTNTFKAISTEWLLSKKQQWGQDYWKNTESRLKNYVYPFIGSRPVTEISPMEVLTCLRKIEATDKLETLRKTRNACLQVFTYAIITGRAKSNPADYLSSAFASPESENHLSLEFEALPEFLRELYDSTSNPLLQLATRLLIITGLRSVELRWGVWDEINLDKAIWEIPKERMKMKRPHIVPLSKQAVEILKTIKILTQTKQSKFIFPGCHNAQKPRARRMFNYYLLTLGWLDRVTAHGFRHTMSTILNDHGFHSDWVEMQLAHVDKNSIRGTYNHAQYLDGRREMMQWYADYIDSLADSSPAV</sequence>
<proteinExistence type="inferred from homology"/>
<dbReference type="Proteomes" id="UP000839530">
    <property type="component" value="Unassembled WGS sequence"/>
</dbReference>
<keyword evidence="2" id="KW-0229">DNA integration</keyword>
<dbReference type="InterPro" id="IPR053876">
    <property type="entry name" value="Phage_int_M"/>
</dbReference>
<dbReference type="InterPro" id="IPR025166">
    <property type="entry name" value="Integrase_DNA_bind_dom"/>
</dbReference>
<dbReference type="AlphaFoldDB" id="A0A3V9C635"/>
<organism evidence="9">
    <name type="scientific">Salmonella enterica</name>
    <name type="common">Salmonella choleraesuis</name>
    <dbReference type="NCBI Taxonomy" id="28901"/>
    <lineage>
        <taxon>Bacteria</taxon>
        <taxon>Pseudomonadati</taxon>
        <taxon>Pseudomonadota</taxon>
        <taxon>Gammaproteobacteria</taxon>
        <taxon>Enterobacterales</taxon>
        <taxon>Enterobacteriaceae</taxon>
        <taxon>Salmonella</taxon>
    </lineage>
</organism>
<dbReference type="PANTHER" id="PTHR30629">
    <property type="entry name" value="PROPHAGE INTEGRASE"/>
    <property type="match status" value="1"/>
</dbReference>
<dbReference type="Gene3D" id="1.10.150.130">
    <property type="match status" value="1"/>
</dbReference>
<dbReference type="Pfam" id="PF13356">
    <property type="entry name" value="Arm-DNA-bind_3"/>
    <property type="match status" value="1"/>
</dbReference>